<sequence length="281" mass="31047">MARPAALSGFFSAGLASRSVRSVHRLTRAVHVKTCTRPIVPRDELVGVVNGVFKESGRGCSVRSLRVSERKYFGRIRVFQDQNVEGSSDDTTPPSQPPFVEEDLKQFMQLLNSSDFSEVQTKARNIQADKVPGVLAAGSYMLEVCQQSSDKVSEDRRAQQLSAIENVCAVLNMALHGSSSSFQLVEFLLGLAPEAPREEVMQQMSEGMARLGVSKQKFTDAIVAFIEKMDGDNEEIEKMIAAEQAKESKDDQRMSMIVAARKETRARLGTLRDIAVDLDED</sequence>
<reference evidence="1 2" key="1">
    <citation type="journal article" date="2015" name="Genome Biol. Evol.">
        <title>Comparative Genomics of a Bacterivorous Green Alga Reveals Evolutionary Causalities and Consequences of Phago-Mixotrophic Mode of Nutrition.</title>
        <authorList>
            <person name="Burns J.A."/>
            <person name="Paasch A."/>
            <person name="Narechania A."/>
            <person name="Kim E."/>
        </authorList>
    </citation>
    <scope>NUCLEOTIDE SEQUENCE [LARGE SCALE GENOMIC DNA]</scope>
    <source>
        <strain evidence="1 2">PLY_AMNH</strain>
    </source>
</reference>
<keyword evidence="2" id="KW-1185">Reference proteome</keyword>
<dbReference type="Proteomes" id="UP001190700">
    <property type="component" value="Unassembled WGS sequence"/>
</dbReference>
<dbReference type="EMBL" id="LGRX02006393">
    <property type="protein sequence ID" value="KAK3276771.1"/>
    <property type="molecule type" value="Genomic_DNA"/>
</dbReference>
<protein>
    <submittedName>
        <fullName evidence="1">Uncharacterized protein</fullName>
    </submittedName>
</protein>
<gene>
    <name evidence="1" type="ORF">CYMTET_15184</name>
</gene>
<dbReference type="AlphaFoldDB" id="A0AAE0GG09"/>
<comment type="caution">
    <text evidence="1">The sequence shown here is derived from an EMBL/GenBank/DDBJ whole genome shotgun (WGS) entry which is preliminary data.</text>
</comment>
<evidence type="ECO:0000313" key="2">
    <source>
        <dbReference type="Proteomes" id="UP001190700"/>
    </source>
</evidence>
<organism evidence="1 2">
    <name type="scientific">Cymbomonas tetramitiformis</name>
    <dbReference type="NCBI Taxonomy" id="36881"/>
    <lineage>
        <taxon>Eukaryota</taxon>
        <taxon>Viridiplantae</taxon>
        <taxon>Chlorophyta</taxon>
        <taxon>Pyramimonadophyceae</taxon>
        <taxon>Pyramimonadales</taxon>
        <taxon>Pyramimonadaceae</taxon>
        <taxon>Cymbomonas</taxon>
    </lineage>
</organism>
<proteinExistence type="predicted"/>
<name>A0AAE0GG09_9CHLO</name>
<evidence type="ECO:0000313" key="1">
    <source>
        <dbReference type="EMBL" id="KAK3276771.1"/>
    </source>
</evidence>
<accession>A0AAE0GG09</accession>